<protein>
    <submittedName>
        <fullName evidence="1">PqqD family protein</fullName>
    </submittedName>
</protein>
<dbReference type="Gene3D" id="1.10.10.1150">
    <property type="entry name" value="Coenzyme PQQ synthesis protein D (PqqD)"/>
    <property type="match status" value="1"/>
</dbReference>
<proteinExistence type="predicted"/>
<comment type="caution">
    <text evidence="1">The sequence shown here is derived from an EMBL/GenBank/DDBJ whole genome shotgun (WGS) entry which is preliminary data.</text>
</comment>
<sequence>MKIKGDYLLDTIGGEKMAVPITVNDGGLAGLIRLNEVGAFLWEKLQGGTTEADLVKALTSEYDVKEEKATADVKKFLEKLRTKGLLEE</sequence>
<evidence type="ECO:0000313" key="1">
    <source>
        <dbReference type="EMBL" id="NSG30807.1"/>
    </source>
</evidence>
<dbReference type="Pfam" id="PF05402">
    <property type="entry name" value="PqqD"/>
    <property type="match status" value="1"/>
</dbReference>
<reference evidence="1 2" key="1">
    <citation type="journal article" date="2020" name="Cell Host Microbe">
        <title>Functional and Genomic Variation between Human-Derived Isolates of Lachnospiraceae Reveals Inter- and Intra-Species Diversity.</title>
        <authorList>
            <person name="Sorbara M.T."/>
            <person name="Littmann E.R."/>
            <person name="Fontana E."/>
            <person name="Moody T.U."/>
            <person name="Kohout C.E."/>
            <person name="Gjonbalaj M."/>
            <person name="Eaton V."/>
            <person name="Seok R."/>
            <person name="Leiner I.M."/>
            <person name="Pamer E.G."/>
        </authorList>
    </citation>
    <scope>NUCLEOTIDE SEQUENCE [LARGE SCALE GENOMIC DNA]</scope>
    <source>
        <strain evidence="1 2">MSK.14.16</strain>
    </source>
</reference>
<dbReference type="InterPro" id="IPR008792">
    <property type="entry name" value="PQQD"/>
</dbReference>
<organism evidence="1 2">
    <name type="scientific">Faecalicatena fissicatena</name>
    <dbReference type="NCBI Taxonomy" id="290055"/>
    <lineage>
        <taxon>Bacteria</taxon>
        <taxon>Bacillati</taxon>
        <taxon>Bacillota</taxon>
        <taxon>Clostridia</taxon>
        <taxon>Lachnospirales</taxon>
        <taxon>Lachnospiraceae</taxon>
        <taxon>Faecalicatena</taxon>
    </lineage>
</organism>
<name>A0ABX2GYW9_9FIRM</name>
<accession>A0ABX2GYW9</accession>
<evidence type="ECO:0000313" key="2">
    <source>
        <dbReference type="Proteomes" id="UP000821846"/>
    </source>
</evidence>
<gene>
    <name evidence="1" type="ORF">HFM93_11080</name>
</gene>
<dbReference type="InterPro" id="IPR041881">
    <property type="entry name" value="PqqD_sf"/>
</dbReference>
<dbReference type="RefSeq" id="WP_173866657.1">
    <property type="nucleotide sequence ID" value="NZ_JAAWUU010000042.1"/>
</dbReference>
<dbReference type="EMBL" id="JAAWUZ010000045">
    <property type="protein sequence ID" value="NSG30807.1"/>
    <property type="molecule type" value="Genomic_DNA"/>
</dbReference>
<dbReference type="Proteomes" id="UP000821846">
    <property type="component" value="Unassembled WGS sequence"/>
</dbReference>
<keyword evidence="2" id="KW-1185">Reference proteome</keyword>